<organism evidence="3 4">
    <name type="scientific">Stylonychia lemnae</name>
    <name type="common">Ciliate</name>
    <dbReference type="NCBI Taxonomy" id="5949"/>
    <lineage>
        <taxon>Eukaryota</taxon>
        <taxon>Sar</taxon>
        <taxon>Alveolata</taxon>
        <taxon>Ciliophora</taxon>
        <taxon>Intramacronucleata</taxon>
        <taxon>Spirotrichea</taxon>
        <taxon>Stichotrichia</taxon>
        <taxon>Sporadotrichida</taxon>
        <taxon>Oxytrichidae</taxon>
        <taxon>Stylonychinae</taxon>
        <taxon>Stylonychia</taxon>
    </lineage>
</organism>
<gene>
    <name evidence="3" type="primary">Contig2336.g2516</name>
    <name evidence="3" type="ORF">STYLEM_11806</name>
</gene>
<dbReference type="GO" id="GO:0007131">
    <property type="term" value="P:reciprocal meiotic recombination"/>
    <property type="evidence" value="ECO:0007669"/>
    <property type="project" value="TreeGrafter"/>
</dbReference>
<dbReference type="Proteomes" id="UP000039865">
    <property type="component" value="Unassembled WGS sequence"/>
</dbReference>
<evidence type="ECO:0000313" key="4">
    <source>
        <dbReference type="Proteomes" id="UP000039865"/>
    </source>
</evidence>
<accession>A0A078ALM4</accession>
<dbReference type="InParanoid" id="A0A078ALM4"/>
<protein>
    <recommendedName>
        <fullName evidence="5">Transmembrane protein</fullName>
    </recommendedName>
</protein>
<dbReference type="PANTHER" id="PTHR31398:SF0">
    <property type="entry name" value="MEIOTIC NUCLEAR DIVISION PROTEIN 1 HOMOLOG"/>
    <property type="match status" value="1"/>
</dbReference>
<keyword evidence="2" id="KW-0812">Transmembrane</keyword>
<name>A0A078ALM4_STYLE</name>
<evidence type="ECO:0000256" key="1">
    <source>
        <dbReference type="SAM" id="MobiDB-lite"/>
    </source>
</evidence>
<feature type="region of interest" description="Disordered" evidence="1">
    <location>
        <begin position="318"/>
        <end position="347"/>
    </location>
</feature>
<keyword evidence="4" id="KW-1185">Reference proteome</keyword>
<evidence type="ECO:0000313" key="3">
    <source>
        <dbReference type="EMBL" id="CDW82771.1"/>
    </source>
</evidence>
<evidence type="ECO:0008006" key="5">
    <source>
        <dbReference type="Google" id="ProtNLM"/>
    </source>
</evidence>
<keyword evidence="2" id="KW-1133">Transmembrane helix</keyword>
<proteinExistence type="predicted"/>
<reference evidence="3 4" key="1">
    <citation type="submission" date="2014-06" db="EMBL/GenBank/DDBJ databases">
        <authorList>
            <person name="Swart Estienne"/>
        </authorList>
    </citation>
    <scope>NUCLEOTIDE SEQUENCE [LARGE SCALE GENOMIC DNA]</scope>
    <source>
        <strain evidence="3 4">130c</strain>
    </source>
</reference>
<feature type="transmembrane region" description="Helical" evidence="2">
    <location>
        <begin position="20"/>
        <end position="42"/>
    </location>
</feature>
<keyword evidence="2" id="KW-0472">Membrane</keyword>
<dbReference type="OrthoDB" id="292811at2759"/>
<sequence length="347" mass="40903">MYGQTFQLTFKGDKQYKTKFGGFISTMVLFSIIAFAIFKLNVMISNYLRLMKLVKSDSKTSKNTIFKQEYIDPEIVQLSQNKFDVAFTTNQPLKPEFGEIQVFFDNQTRVYNSTTQKLNLVLCGTQHFLYQDLEEVIFKGIDKFLCIKDKSFLKTGGAFQIDFQVRYVNQYFDSNDFEQPIKAYIEDRLYLPLEYYTKKGADIFVKRNIAILQDSLIPFNPIKNLTFLQTENIKFFQADKNRRGFSILHLNIRIDFQYDIYERSIYSFSSLLSDIGGIYNALFLFGYILAFHTGSKIFYARLIREIFQATESKQDKFRKKQWQLEKPKNQDMSLVENSLEKDKENTK</sequence>
<dbReference type="AlphaFoldDB" id="A0A078ALM4"/>
<feature type="compositionally biased region" description="Basic and acidic residues" evidence="1">
    <location>
        <begin position="338"/>
        <end position="347"/>
    </location>
</feature>
<evidence type="ECO:0000256" key="2">
    <source>
        <dbReference type="SAM" id="Phobius"/>
    </source>
</evidence>
<dbReference type="EMBL" id="CCKQ01011228">
    <property type="protein sequence ID" value="CDW82771.1"/>
    <property type="molecule type" value="Genomic_DNA"/>
</dbReference>
<dbReference type="GO" id="GO:0005634">
    <property type="term" value="C:nucleus"/>
    <property type="evidence" value="ECO:0007669"/>
    <property type="project" value="TreeGrafter"/>
</dbReference>
<dbReference type="PANTHER" id="PTHR31398">
    <property type="entry name" value="MEIOTIC NUCLEAR DIVISION PROTEIN 1 HOMOLOG"/>
    <property type="match status" value="1"/>
</dbReference>